<accession>A0ABS5C0D9</accession>
<dbReference type="Gene3D" id="3.80.10.10">
    <property type="entry name" value="Ribonuclease Inhibitor"/>
    <property type="match status" value="3"/>
</dbReference>
<dbReference type="InterPro" id="IPR032675">
    <property type="entry name" value="LRR_dom_sf"/>
</dbReference>
<proteinExistence type="predicted"/>
<dbReference type="InterPro" id="IPR014338">
    <property type="entry name" value="CHP02996_rpt-companion-dom"/>
</dbReference>
<organism evidence="1 2">
    <name type="scientific">Gemmata palustris</name>
    <dbReference type="NCBI Taxonomy" id="2822762"/>
    <lineage>
        <taxon>Bacteria</taxon>
        <taxon>Pseudomonadati</taxon>
        <taxon>Planctomycetota</taxon>
        <taxon>Planctomycetia</taxon>
        <taxon>Gemmatales</taxon>
        <taxon>Gemmataceae</taxon>
        <taxon>Gemmata</taxon>
    </lineage>
</organism>
<dbReference type="PANTHER" id="PTHR13318:SF190">
    <property type="entry name" value="PARTNER OF PAIRED, ISOFORM B"/>
    <property type="match status" value="1"/>
</dbReference>
<dbReference type="InterPro" id="IPR001611">
    <property type="entry name" value="Leu-rich_rpt"/>
</dbReference>
<evidence type="ECO:0000313" key="2">
    <source>
        <dbReference type="Proteomes" id="UP000676565"/>
    </source>
</evidence>
<dbReference type="RefSeq" id="WP_210660008.1">
    <property type="nucleotide sequence ID" value="NZ_JAGKQQ010000001.1"/>
</dbReference>
<dbReference type="Pfam" id="PF13516">
    <property type="entry name" value="LRR_6"/>
    <property type="match status" value="3"/>
</dbReference>
<dbReference type="SUPFAM" id="SSF52047">
    <property type="entry name" value="RNI-like"/>
    <property type="match status" value="1"/>
</dbReference>
<dbReference type="Proteomes" id="UP000676565">
    <property type="component" value="Unassembled WGS sequence"/>
</dbReference>
<dbReference type="PANTHER" id="PTHR13318">
    <property type="entry name" value="PARTNER OF PAIRED, ISOFORM B-RELATED"/>
    <property type="match status" value="1"/>
</dbReference>
<evidence type="ECO:0000313" key="1">
    <source>
        <dbReference type="EMBL" id="MBP3959373.1"/>
    </source>
</evidence>
<dbReference type="EMBL" id="JAGKQQ010000001">
    <property type="protein sequence ID" value="MBP3959373.1"/>
    <property type="molecule type" value="Genomic_DNA"/>
</dbReference>
<gene>
    <name evidence="1" type="ORF">J8F10_29355</name>
</gene>
<keyword evidence="2" id="KW-1185">Reference proteome</keyword>
<dbReference type="PROSITE" id="PS51450">
    <property type="entry name" value="LRR"/>
    <property type="match status" value="1"/>
</dbReference>
<dbReference type="NCBIfam" id="TIGR02996">
    <property type="entry name" value="rpt_mate_G_obs"/>
    <property type="match status" value="1"/>
</dbReference>
<reference evidence="1 2" key="1">
    <citation type="submission" date="2021-04" db="EMBL/GenBank/DDBJ databases">
        <authorList>
            <person name="Ivanova A."/>
        </authorList>
    </citation>
    <scope>NUCLEOTIDE SEQUENCE [LARGE SCALE GENOMIC DNA]</scope>
    <source>
        <strain evidence="1 2">G18</strain>
    </source>
</reference>
<name>A0ABS5C0D9_9BACT</name>
<comment type="caution">
    <text evidence="1">The sequence shown here is derived from an EMBL/GenBank/DDBJ whole genome shotgun (WGS) entry which is preliminary data.</text>
</comment>
<protein>
    <submittedName>
        <fullName evidence="1">TIGR02996 domain-containing protein</fullName>
    </submittedName>
</protein>
<sequence length="493" mass="54564">MLSDRDALLAAVRATSEEDTPRLVFADWLDENGDPDRAEFIRLQCEFARFADEDCDSYAMYAFLHKHYFPGLIATDWTRIDAGVHRLVVLAMRANDLLRQHSARWLPKVPKKYEVEIDEFDRGFPYRVQFSGLRNLPKSADLIRTSVPAVTLKSDEFTGRVVEQLADVGLLDRMSALEFTGECASGLRELGNRPEAARIRAIATRHGDAEAVASALAEAPNFTGLRTLDMSTAYTSAAAAQTLFGAKCLRTLRRLYLRGRNDWYADTLRALGAGGFTNLTSLRIERAGLDDDAAEVLAACPDLSQLRTLDLSNNRITGSGATALLCSPHLANLVNLCLDRNPCTGLDAERLAAAPRAALRMLHFHGCRLRVADARALARSPRLRTLWYLDIDSNNLGATAVRELVRGFGTWCPPILWLTYNRIDDRGAEALAKWKGASALSALHLKHNPQITDSGVRAMLDSPNLANLDVLCVSTSGEIEERLRARFKHPDGY</sequence>